<keyword evidence="3" id="KW-1185">Reference proteome</keyword>
<protein>
    <recommendedName>
        <fullName evidence="1">Heterokaryon incompatibility domain-containing protein</fullName>
    </recommendedName>
</protein>
<dbReference type="Proteomes" id="UP000800092">
    <property type="component" value="Unassembled WGS sequence"/>
</dbReference>
<reference evidence="2" key="1">
    <citation type="journal article" date="2020" name="Stud. Mycol.">
        <title>101 Dothideomycetes genomes: a test case for predicting lifestyles and emergence of pathogens.</title>
        <authorList>
            <person name="Haridas S."/>
            <person name="Albert R."/>
            <person name="Binder M."/>
            <person name="Bloem J."/>
            <person name="Labutti K."/>
            <person name="Salamov A."/>
            <person name="Andreopoulos B."/>
            <person name="Baker S."/>
            <person name="Barry K."/>
            <person name="Bills G."/>
            <person name="Bluhm B."/>
            <person name="Cannon C."/>
            <person name="Castanera R."/>
            <person name="Culley D."/>
            <person name="Daum C."/>
            <person name="Ezra D."/>
            <person name="Gonzalez J."/>
            <person name="Henrissat B."/>
            <person name="Kuo A."/>
            <person name="Liang C."/>
            <person name="Lipzen A."/>
            <person name="Lutzoni F."/>
            <person name="Magnuson J."/>
            <person name="Mondo S."/>
            <person name="Nolan M."/>
            <person name="Ohm R."/>
            <person name="Pangilinan J."/>
            <person name="Park H.-J."/>
            <person name="Ramirez L."/>
            <person name="Alfaro M."/>
            <person name="Sun H."/>
            <person name="Tritt A."/>
            <person name="Yoshinaga Y."/>
            <person name="Zwiers L.-H."/>
            <person name="Turgeon B."/>
            <person name="Goodwin S."/>
            <person name="Spatafora J."/>
            <person name="Crous P."/>
            <person name="Grigoriev I."/>
        </authorList>
    </citation>
    <scope>NUCLEOTIDE SEQUENCE</scope>
    <source>
        <strain evidence="2">Tuck. ex Michener</strain>
    </source>
</reference>
<evidence type="ECO:0000259" key="1">
    <source>
        <dbReference type="Pfam" id="PF06985"/>
    </source>
</evidence>
<sequence>MFKRGDFLKAKLGEVSAKSMSLGAKQFVRGRNEQKIKFQEEFIYPSLSGPRYIRLLEIHDGNDTDVISCDVLEVELDQKPSFQALSYTWDLDPQFDTFKLEFAEDTKKEERPILCNGKTHHVTMNLYHALTELRRQKCHDPIWADQ</sequence>
<feature type="non-terminal residue" evidence="2">
    <location>
        <position position="146"/>
    </location>
</feature>
<dbReference type="AlphaFoldDB" id="A0A6A6GSK9"/>
<proteinExistence type="predicted"/>
<evidence type="ECO:0000313" key="3">
    <source>
        <dbReference type="Proteomes" id="UP000800092"/>
    </source>
</evidence>
<accession>A0A6A6GSK9</accession>
<name>A0A6A6GSK9_VIRVR</name>
<organism evidence="2 3">
    <name type="scientific">Viridothelium virens</name>
    <name type="common">Speckled blister lichen</name>
    <name type="synonym">Trypethelium virens</name>
    <dbReference type="NCBI Taxonomy" id="1048519"/>
    <lineage>
        <taxon>Eukaryota</taxon>
        <taxon>Fungi</taxon>
        <taxon>Dikarya</taxon>
        <taxon>Ascomycota</taxon>
        <taxon>Pezizomycotina</taxon>
        <taxon>Dothideomycetes</taxon>
        <taxon>Dothideomycetes incertae sedis</taxon>
        <taxon>Trypetheliales</taxon>
        <taxon>Trypetheliaceae</taxon>
        <taxon>Viridothelium</taxon>
    </lineage>
</organism>
<evidence type="ECO:0000313" key="2">
    <source>
        <dbReference type="EMBL" id="KAF2228725.1"/>
    </source>
</evidence>
<dbReference type="InterPro" id="IPR010730">
    <property type="entry name" value="HET"/>
</dbReference>
<dbReference type="Pfam" id="PF06985">
    <property type="entry name" value="HET"/>
    <property type="match status" value="1"/>
</dbReference>
<dbReference type="PANTHER" id="PTHR24148:SF64">
    <property type="entry name" value="HETEROKARYON INCOMPATIBILITY DOMAIN-CONTAINING PROTEIN"/>
    <property type="match status" value="1"/>
</dbReference>
<gene>
    <name evidence="2" type="ORF">EV356DRAFT_457163</name>
</gene>
<feature type="domain" description="Heterokaryon incompatibility" evidence="1">
    <location>
        <begin position="82"/>
        <end position="146"/>
    </location>
</feature>
<dbReference type="PANTHER" id="PTHR24148">
    <property type="entry name" value="ANKYRIN REPEAT DOMAIN-CONTAINING PROTEIN 39 HOMOLOG-RELATED"/>
    <property type="match status" value="1"/>
</dbReference>
<dbReference type="InterPro" id="IPR052895">
    <property type="entry name" value="HetReg/Transcr_Mod"/>
</dbReference>
<dbReference type="OrthoDB" id="3548654at2759"/>
<dbReference type="EMBL" id="ML991896">
    <property type="protein sequence ID" value="KAF2228725.1"/>
    <property type="molecule type" value="Genomic_DNA"/>
</dbReference>